<gene>
    <name evidence="1" type="ORF">ATNIH1004_010990</name>
    <name evidence="2" type="ORF">EYZ11_005568</name>
</gene>
<evidence type="ECO:0000313" key="3">
    <source>
        <dbReference type="Proteomes" id="UP000308092"/>
    </source>
</evidence>
<dbReference type="GeneID" id="54333691"/>
<dbReference type="Proteomes" id="UP000308092">
    <property type="component" value="Unassembled WGS sequence"/>
</dbReference>
<evidence type="ECO:0000313" key="1">
    <source>
        <dbReference type="EMBL" id="KAA8642050.1"/>
    </source>
</evidence>
<dbReference type="OrthoDB" id="4664297at2759"/>
<dbReference type="Gene3D" id="2.60.40.2970">
    <property type="match status" value="1"/>
</dbReference>
<reference evidence="1 4" key="2">
    <citation type="submission" date="2019-08" db="EMBL/GenBank/DDBJ databases">
        <title>The genome sequence of a newly discovered highly antifungal drug resistant Aspergillus species, Aspergillus tanneri NIH 1004.</title>
        <authorList>
            <person name="Mounaud S."/>
            <person name="Singh I."/>
            <person name="Joardar V."/>
            <person name="Pakala S."/>
            <person name="Pakala S."/>
            <person name="Venepally P."/>
            <person name="Chung J.K."/>
            <person name="Losada L."/>
            <person name="Nierman W.C."/>
        </authorList>
    </citation>
    <scope>NUCLEOTIDE SEQUENCE [LARGE SCALE GENOMIC DNA]</scope>
    <source>
        <strain evidence="1 4">NIH1004</strain>
    </source>
</reference>
<comment type="caution">
    <text evidence="2">The sequence shown here is derived from an EMBL/GenBank/DDBJ whole genome shotgun (WGS) entry which is preliminary data.</text>
</comment>
<dbReference type="EMBL" id="QUQM01000008">
    <property type="protein sequence ID" value="KAA8642050.1"/>
    <property type="molecule type" value="Genomic_DNA"/>
</dbReference>
<dbReference type="Proteomes" id="UP000324241">
    <property type="component" value="Unassembled WGS sequence"/>
</dbReference>
<dbReference type="STRING" id="1220188.A0A4S3JHK6"/>
<reference evidence="2 3" key="1">
    <citation type="submission" date="2019-03" db="EMBL/GenBank/DDBJ databases">
        <title>The genome sequence of a newly discovered highly antifungal drug resistant Aspergillus species, Aspergillus tanneri NIH 1004.</title>
        <authorList>
            <person name="Mounaud S."/>
            <person name="Singh I."/>
            <person name="Joardar V."/>
            <person name="Pakala S."/>
            <person name="Pakala S."/>
            <person name="Venepally P."/>
            <person name="Hoover J."/>
            <person name="Nierman W."/>
            <person name="Chung J."/>
            <person name="Losada L."/>
        </authorList>
    </citation>
    <scope>NUCLEOTIDE SEQUENCE [LARGE SCALE GENOMIC DNA]</scope>
    <source>
        <strain evidence="2 3">NIH1004</strain>
    </source>
</reference>
<dbReference type="VEuPathDB" id="FungiDB:EYZ11_005568"/>
<keyword evidence="3" id="KW-1185">Reference proteome</keyword>
<protein>
    <submittedName>
        <fullName evidence="2">Uncharacterized protein</fullName>
    </submittedName>
</protein>
<name>A0A4S3JHK6_9EURO</name>
<sequence>MNPVTLQILLSLSPSPSSLSSSLSVIATIHNPTPQPITFLRWGTPLDPRADLLGIFHIHDETLDQPVVLDTVQMNRKWPPSEVDFVQILPASSVEATVSLPLDRNKHEDRSGHEFSVQAKGRWHGVWSGTAKEVIALEGKQAERGEFESNIARTTLI</sequence>
<dbReference type="RefSeq" id="XP_033421412.1">
    <property type="nucleotide sequence ID" value="XM_033575557.1"/>
</dbReference>
<evidence type="ECO:0000313" key="4">
    <source>
        <dbReference type="Proteomes" id="UP000324241"/>
    </source>
</evidence>
<dbReference type="EMBL" id="SOSA01000181">
    <property type="protein sequence ID" value="THC94929.1"/>
    <property type="molecule type" value="Genomic_DNA"/>
</dbReference>
<accession>A0A4S3JHK6</accession>
<dbReference type="AlphaFoldDB" id="A0A4S3JHK6"/>
<organism evidence="2 3">
    <name type="scientific">Aspergillus tanneri</name>
    <dbReference type="NCBI Taxonomy" id="1220188"/>
    <lineage>
        <taxon>Eukaryota</taxon>
        <taxon>Fungi</taxon>
        <taxon>Dikarya</taxon>
        <taxon>Ascomycota</taxon>
        <taxon>Pezizomycotina</taxon>
        <taxon>Eurotiomycetes</taxon>
        <taxon>Eurotiomycetidae</taxon>
        <taxon>Eurotiales</taxon>
        <taxon>Aspergillaceae</taxon>
        <taxon>Aspergillus</taxon>
        <taxon>Aspergillus subgen. Circumdati</taxon>
    </lineage>
</organism>
<evidence type="ECO:0000313" key="2">
    <source>
        <dbReference type="EMBL" id="THC94929.1"/>
    </source>
</evidence>
<proteinExistence type="predicted"/>